<dbReference type="AlphaFoldDB" id="A0A1A7C1C3"/>
<dbReference type="EMBL" id="LOCQ01000052">
    <property type="protein sequence ID" value="OBV39721.1"/>
    <property type="molecule type" value="Genomic_DNA"/>
</dbReference>
<sequence>MKLRNRLFEHVLLMLLLALAIFGAAIVLAWMTQWAETLQLPAYLVYGMHLIGMVLFFLDGCVVIAASSILAARLYQFLSKEDI</sequence>
<dbReference type="RefSeq" id="WP_065307696.1">
    <property type="nucleotide sequence ID" value="NZ_LOCQ01000052.1"/>
</dbReference>
<keyword evidence="1" id="KW-0812">Transmembrane</keyword>
<accession>A0A1A7C1C3</accession>
<evidence type="ECO:0000313" key="2">
    <source>
        <dbReference type="EMBL" id="OBV39721.1"/>
    </source>
</evidence>
<organism evidence="2 3">
    <name type="scientific">Janthinobacterium psychrotolerans</name>
    <dbReference type="NCBI Taxonomy" id="1747903"/>
    <lineage>
        <taxon>Bacteria</taxon>
        <taxon>Pseudomonadati</taxon>
        <taxon>Pseudomonadota</taxon>
        <taxon>Betaproteobacteria</taxon>
        <taxon>Burkholderiales</taxon>
        <taxon>Oxalobacteraceae</taxon>
        <taxon>Janthinobacterium</taxon>
    </lineage>
</organism>
<keyword evidence="3" id="KW-1185">Reference proteome</keyword>
<keyword evidence="1" id="KW-1133">Transmembrane helix</keyword>
<feature type="transmembrane region" description="Helical" evidence="1">
    <location>
        <begin position="43"/>
        <end position="71"/>
    </location>
</feature>
<feature type="transmembrane region" description="Helical" evidence="1">
    <location>
        <begin position="12"/>
        <end position="31"/>
    </location>
</feature>
<dbReference type="OrthoDB" id="8704553at2"/>
<name>A0A1A7C1C3_9BURK</name>
<dbReference type="STRING" id="1747903.ASR47_1011112"/>
<keyword evidence="1" id="KW-0472">Membrane</keyword>
<gene>
    <name evidence="2" type="ORF">ASR47_1011112</name>
</gene>
<proteinExistence type="predicted"/>
<evidence type="ECO:0000256" key="1">
    <source>
        <dbReference type="SAM" id="Phobius"/>
    </source>
</evidence>
<protein>
    <submittedName>
        <fullName evidence="2">Uncharacterized protein</fullName>
    </submittedName>
</protein>
<dbReference type="Proteomes" id="UP000092713">
    <property type="component" value="Unassembled WGS sequence"/>
</dbReference>
<reference evidence="2 3" key="1">
    <citation type="submission" date="2016-04" db="EMBL/GenBank/DDBJ databases">
        <title>Draft genome sequence of Janthinobacterium psychrotolerans sp. nov., isolated from freshwater sediments in Denmark.</title>
        <authorList>
            <person name="Gong X."/>
            <person name="Skrivergaard S."/>
            <person name="Korsgaard B.S."/>
            <person name="Schreiber L."/>
            <person name="Marshall I.P."/>
            <person name="Finster K."/>
            <person name="Schramm A."/>
        </authorList>
    </citation>
    <scope>NUCLEOTIDE SEQUENCE [LARGE SCALE GENOMIC DNA]</scope>
    <source>
        <strain evidence="2 3">S3-2</strain>
    </source>
</reference>
<comment type="caution">
    <text evidence="2">The sequence shown here is derived from an EMBL/GenBank/DDBJ whole genome shotgun (WGS) entry which is preliminary data.</text>
</comment>
<evidence type="ECO:0000313" key="3">
    <source>
        <dbReference type="Proteomes" id="UP000092713"/>
    </source>
</evidence>